<dbReference type="AlphaFoldDB" id="A0AAV1YBW6"/>
<dbReference type="Proteomes" id="UP001497480">
    <property type="component" value="Unassembled WGS sequence"/>
</dbReference>
<dbReference type="PANTHER" id="PTHR33597">
    <property type="entry name" value="OS02G0760400 PROTEIN"/>
    <property type="match status" value="1"/>
</dbReference>
<proteinExistence type="predicted"/>
<keyword evidence="1" id="KW-1133">Transmembrane helix</keyword>
<name>A0AAV1YBW6_LUPLU</name>
<protein>
    <recommendedName>
        <fullName evidence="2">DUF7870 domain-containing protein</fullName>
    </recommendedName>
</protein>
<evidence type="ECO:0000313" key="3">
    <source>
        <dbReference type="EMBL" id="CAL0331466.1"/>
    </source>
</evidence>
<keyword evidence="1" id="KW-0812">Transmembrane</keyword>
<dbReference type="PANTHER" id="PTHR33597:SF22">
    <property type="entry name" value="PROTEIN, PUTATIVE-RELATED"/>
    <property type="match status" value="1"/>
</dbReference>
<sequence length="437" mass="49109">MNLGSEYSKARIWNKMKHLYGFNSDIVLVIQIAHARVFSIVSRFLCLATVFLMLLLSGSILKRLSSSSHSVSSSGFGDSAFESINAEALNLVLHDLKEKGLIKNEDKALIMSSPHGFDGAALLNNEVDVVKDSDLEKTSSLPNESYDFVFTPSFEDAKLVDGILKVNGIVAFPLSIKPSNADFRKPSHYKVVYLRPQHGSIIVALRKLSMANKLVDSSPNRKLLAAEAKATALNGLEDALLEPPGDALAKSMEKLKIRYLPDLLGEHPLEGYKRRVFLSVGLSDENKAAIEWFHKNYPKKNTKFEIHSHIVAPEDAVVRHTDLSAWLSKHVKEEEYVVMKAEADIVEDMIRKKTTHLVDELFLECNNEWWQTGDKKSSRAYWECLSLYGKLRDQGVASRRNIRAFKVILNACVDTICLDKTIALLKKVFNHFSITYN</sequence>
<reference evidence="3 4" key="1">
    <citation type="submission" date="2024-03" db="EMBL/GenBank/DDBJ databases">
        <authorList>
            <person name="Martinez-Hernandez J."/>
        </authorList>
    </citation>
    <scope>NUCLEOTIDE SEQUENCE [LARGE SCALE GENOMIC DNA]</scope>
</reference>
<accession>A0AAV1YBW6</accession>
<dbReference type="EMBL" id="CAXHTB010000023">
    <property type="protein sequence ID" value="CAL0331466.1"/>
    <property type="molecule type" value="Genomic_DNA"/>
</dbReference>
<feature type="transmembrane region" description="Helical" evidence="1">
    <location>
        <begin position="40"/>
        <end position="61"/>
    </location>
</feature>
<evidence type="ECO:0000259" key="2">
    <source>
        <dbReference type="Pfam" id="PF25276"/>
    </source>
</evidence>
<organism evidence="3 4">
    <name type="scientific">Lupinus luteus</name>
    <name type="common">European yellow lupine</name>
    <dbReference type="NCBI Taxonomy" id="3873"/>
    <lineage>
        <taxon>Eukaryota</taxon>
        <taxon>Viridiplantae</taxon>
        <taxon>Streptophyta</taxon>
        <taxon>Embryophyta</taxon>
        <taxon>Tracheophyta</taxon>
        <taxon>Spermatophyta</taxon>
        <taxon>Magnoliopsida</taxon>
        <taxon>eudicotyledons</taxon>
        <taxon>Gunneridae</taxon>
        <taxon>Pentapetalae</taxon>
        <taxon>rosids</taxon>
        <taxon>fabids</taxon>
        <taxon>Fabales</taxon>
        <taxon>Fabaceae</taxon>
        <taxon>Papilionoideae</taxon>
        <taxon>50 kb inversion clade</taxon>
        <taxon>genistoids sensu lato</taxon>
        <taxon>core genistoids</taxon>
        <taxon>Genisteae</taxon>
        <taxon>Lupinus</taxon>
    </lineage>
</organism>
<feature type="domain" description="DUF7870" evidence="2">
    <location>
        <begin position="233"/>
        <end position="397"/>
    </location>
</feature>
<keyword evidence="4" id="KW-1185">Reference proteome</keyword>
<dbReference type="Pfam" id="PF25276">
    <property type="entry name" value="DUF7870"/>
    <property type="match status" value="1"/>
</dbReference>
<keyword evidence="1" id="KW-0472">Membrane</keyword>
<gene>
    <name evidence="3" type="ORF">LLUT_LOCUS32526</name>
</gene>
<evidence type="ECO:0000256" key="1">
    <source>
        <dbReference type="SAM" id="Phobius"/>
    </source>
</evidence>
<evidence type="ECO:0000313" key="4">
    <source>
        <dbReference type="Proteomes" id="UP001497480"/>
    </source>
</evidence>
<comment type="caution">
    <text evidence="3">The sequence shown here is derived from an EMBL/GenBank/DDBJ whole genome shotgun (WGS) entry which is preliminary data.</text>
</comment>
<dbReference type="InterPro" id="IPR057192">
    <property type="entry name" value="DUF7870"/>
</dbReference>